<dbReference type="Pfam" id="PF11790">
    <property type="entry name" value="Glyco_hydro_cc"/>
    <property type="match status" value="1"/>
</dbReference>
<keyword evidence="1" id="KW-0732">Signal</keyword>
<feature type="domain" description="Asl1-like glycosyl hydrolase catalytic" evidence="2">
    <location>
        <begin position="65"/>
        <end position="285"/>
    </location>
</feature>
<proteinExistence type="predicted"/>
<reference evidence="3" key="1">
    <citation type="submission" date="2023-04" db="EMBL/GenBank/DDBJ databases">
        <title>Black Yeasts Isolated from many extreme environments.</title>
        <authorList>
            <person name="Coleine C."/>
            <person name="Stajich J.E."/>
            <person name="Selbmann L."/>
        </authorList>
    </citation>
    <scope>NUCLEOTIDE SEQUENCE</scope>
    <source>
        <strain evidence="3">CCFEE 5312</strain>
    </source>
</reference>
<dbReference type="GO" id="GO:0009277">
    <property type="term" value="C:fungal-type cell wall"/>
    <property type="evidence" value="ECO:0007669"/>
    <property type="project" value="TreeGrafter"/>
</dbReference>
<feature type="signal peptide" evidence="1">
    <location>
        <begin position="1"/>
        <end position="18"/>
    </location>
</feature>
<evidence type="ECO:0000256" key="1">
    <source>
        <dbReference type="SAM" id="SignalP"/>
    </source>
</evidence>
<dbReference type="PANTHER" id="PTHR34154">
    <property type="entry name" value="ALKALI-SENSITIVE LINKAGE PROTEIN 1"/>
    <property type="match status" value="1"/>
</dbReference>
<feature type="chain" id="PRO_5042485613" description="Asl1-like glycosyl hydrolase catalytic domain-containing protein" evidence="1">
    <location>
        <begin position="19"/>
        <end position="291"/>
    </location>
</feature>
<name>A0AAJ0GAP1_9PEZI</name>
<evidence type="ECO:0000259" key="2">
    <source>
        <dbReference type="Pfam" id="PF11790"/>
    </source>
</evidence>
<gene>
    <name evidence="3" type="ORF">LTR09_007705</name>
</gene>
<accession>A0AAJ0GAP1</accession>
<dbReference type="InterPro" id="IPR053183">
    <property type="entry name" value="ASL1"/>
</dbReference>
<dbReference type="AlphaFoldDB" id="A0AAJ0GAP1"/>
<comment type="caution">
    <text evidence="3">The sequence shown here is derived from an EMBL/GenBank/DDBJ whole genome shotgun (WGS) entry which is preliminary data.</text>
</comment>
<dbReference type="InterPro" id="IPR024655">
    <property type="entry name" value="Asl1_glyco_hydro_catalytic"/>
</dbReference>
<keyword evidence="4" id="KW-1185">Reference proteome</keyword>
<dbReference type="GO" id="GO:0071966">
    <property type="term" value="P:fungal-type cell wall polysaccharide metabolic process"/>
    <property type="evidence" value="ECO:0007669"/>
    <property type="project" value="TreeGrafter"/>
</dbReference>
<dbReference type="EMBL" id="JAWDJX010000028">
    <property type="protein sequence ID" value="KAK3050956.1"/>
    <property type="molecule type" value="Genomic_DNA"/>
</dbReference>
<dbReference type="PANTHER" id="PTHR34154:SF3">
    <property type="entry name" value="ALKALI-SENSITIVE LINKAGE PROTEIN 1"/>
    <property type="match status" value="1"/>
</dbReference>
<evidence type="ECO:0000313" key="4">
    <source>
        <dbReference type="Proteomes" id="UP001271007"/>
    </source>
</evidence>
<evidence type="ECO:0000313" key="3">
    <source>
        <dbReference type="EMBL" id="KAK3050956.1"/>
    </source>
</evidence>
<protein>
    <recommendedName>
        <fullName evidence="2">Asl1-like glycosyl hydrolase catalytic domain-containing protein</fullName>
    </recommendedName>
</protein>
<dbReference type="Proteomes" id="UP001271007">
    <property type="component" value="Unassembled WGS sequence"/>
</dbReference>
<organism evidence="3 4">
    <name type="scientific">Extremus antarcticus</name>
    <dbReference type="NCBI Taxonomy" id="702011"/>
    <lineage>
        <taxon>Eukaryota</taxon>
        <taxon>Fungi</taxon>
        <taxon>Dikarya</taxon>
        <taxon>Ascomycota</taxon>
        <taxon>Pezizomycotina</taxon>
        <taxon>Dothideomycetes</taxon>
        <taxon>Dothideomycetidae</taxon>
        <taxon>Mycosphaerellales</taxon>
        <taxon>Extremaceae</taxon>
        <taxon>Extremus</taxon>
    </lineage>
</organism>
<sequence>MRFPNIDLAIFLLPAALAMPTSSPRAAPAAIPPSASHIKHKRGIIMPLDDSNTNDKTYYVKAFTHESTPKIKWTANFWSGRPEGLDASIHYIPQRYNVAPDQYWVQNAETAIENGTGHFFSFGEPGLTATVPFDGQIGANYWKQEMQNWTSEALVGAPCMLTSEQDFVWLEDFLAKCTGCPIGFIAIHWINTLDAGGAPSSITNFKQIVARAIGIAQKLNPPVKVWVDNIQASGAYEDTTAFLSGIIPYLEHTEEVERYAYFGPTSGDPSSLLNADGTISQLGRFFADFDS</sequence>